<dbReference type="Pfam" id="PF03959">
    <property type="entry name" value="FSH1"/>
    <property type="match status" value="1"/>
</dbReference>
<dbReference type="InterPro" id="IPR005645">
    <property type="entry name" value="FSH-like_dom"/>
</dbReference>
<protein>
    <submittedName>
        <fullName evidence="3">Serine hydrolase FSH</fullName>
    </submittedName>
</protein>
<proteinExistence type="predicted"/>
<evidence type="ECO:0000313" key="3">
    <source>
        <dbReference type="EMBL" id="OUS47282.1"/>
    </source>
</evidence>
<dbReference type="GO" id="GO:0005634">
    <property type="term" value="C:nucleus"/>
    <property type="evidence" value="ECO:0007669"/>
    <property type="project" value="TreeGrafter"/>
</dbReference>
<accession>A0A1Y5IJL5</accession>
<dbReference type="Proteomes" id="UP000195557">
    <property type="component" value="Unassembled WGS sequence"/>
</dbReference>
<dbReference type="GO" id="GO:0005737">
    <property type="term" value="C:cytoplasm"/>
    <property type="evidence" value="ECO:0007669"/>
    <property type="project" value="TreeGrafter"/>
</dbReference>
<dbReference type="PANTHER" id="PTHR48070:SF6">
    <property type="entry name" value="ESTERASE OVCA2"/>
    <property type="match status" value="1"/>
</dbReference>
<evidence type="ECO:0000259" key="2">
    <source>
        <dbReference type="Pfam" id="PF03959"/>
    </source>
</evidence>
<organism evidence="3">
    <name type="scientific">Ostreococcus tauri</name>
    <name type="common">Marine green alga</name>
    <dbReference type="NCBI Taxonomy" id="70448"/>
    <lineage>
        <taxon>Eukaryota</taxon>
        <taxon>Viridiplantae</taxon>
        <taxon>Chlorophyta</taxon>
        <taxon>Mamiellophyceae</taxon>
        <taxon>Mamiellales</taxon>
        <taxon>Bathycoccaceae</taxon>
        <taxon>Ostreococcus</taxon>
    </lineage>
</organism>
<name>A0A1Y5IJL5_OSTTA</name>
<gene>
    <name evidence="3" type="ORF">BE221DRAFT_204507</name>
</gene>
<sequence>MSTTTERDGKTKVLCLHGFAQDGTTFRAKIGAMRKQLKSACEFYFLDAPHDVAGAFDADGAEMRELGASNDASGSFAWFTSGENARAGATRASDDGWTRPALSREYEGLDETREKIRAFALEHGPFGGVIGFSQGATIALAALAMIEELRGSARWAVLVAGFEPLDTVLKSAAREATPIAIKTLHVHGENDKLVTRERMMALAEHFEESQREFWFHEGAHGVPSTALAKHMKAWLQVQR</sequence>
<dbReference type="EMBL" id="KZ155778">
    <property type="protein sequence ID" value="OUS47282.1"/>
    <property type="molecule type" value="Genomic_DNA"/>
</dbReference>
<dbReference type="GO" id="GO:0016787">
    <property type="term" value="F:hydrolase activity"/>
    <property type="evidence" value="ECO:0007669"/>
    <property type="project" value="UniProtKB-KW"/>
</dbReference>
<dbReference type="InterPro" id="IPR050593">
    <property type="entry name" value="LovG"/>
</dbReference>
<dbReference type="AlphaFoldDB" id="A0A1Y5IJL5"/>
<keyword evidence="1 3" id="KW-0378">Hydrolase</keyword>
<dbReference type="Gene3D" id="3.40.50.1820">
    <property type="entry name" value="alpha/beta hydrolase"/>
    <property type="match status" value="1"/>
</dbReference>
<dbReference type="PANTHER" id="PTHR48070">
    <property type="entry name" value="ESTERASE OVCA2"/>
    <property type="match status" value="1"/>
</dbReference>
<evidence type="ECO:0000256" key="1">
    <source>
        <dbReference type="ARBA" id="ARBA00022801"/>
    </source>
</evidence>
<dbReference type="InterPro" id="IPR029058">
    <property type="entry name" value="AB_hydrolase_fold"/>
</dbReference>
<reference evidence="3" key="1">
    <citation type="submission" date="2017-04" db="EMBL/GenBank/DDBJ databases">
        <title>Population genomics of picophytoplankton unveils novel chromosome hypervariability.</title>
        <authorList>
            <consortium name="DOE Joint Genome Institute"/>
            <person name="Blanc-Mathieu R."/>
            <person name="Krasovec M."/>
            <person name="Hebrard M."/>
            <person name="Yau S."/>
            <person name="Desgranges E."/>
            <person name="Martin J."/>
            <person name="Schackwitz W."/>
            <person name="Kuo A."/>
            <person name="Salin G."/>
            <person name="Donnadieu C."/>
            <person name="Desdevises Y."/>
            <person name="Sanchez-Ferandin S."/>
            <person name="Moreau H."/>
            <person name="Rivals E."/>
            <person name="Grigoriev I.V."/>
            <person name="Grimsley N."/>
            <person name="Eyre-Walker A."/>
            <person name="Piganeau G."/>
        </authorList>
    </citation>
    <scope>NUCLEOTIDE SEQUENCE [LARGE SCALE GENOMIC DNA]</scope>
    <source>
        <strain evidence="3">RCC 1115</strain>
    </source>
</reference>
<feature type="domain" description="Serine hydrolase" evidence="2">
    <location>
        <begin position="10"/>
        <end position="229"/>
    </location>
</feature>
<dbReference type="SUPFAM" id="SSF53474">
    <property type="entry name" value="alpha/beta-Hydrolases"/>
    <property type="match status" value="1"/>
</dbReference>
<dbReference type="eggNOG" id="KOG2551">
    <property type="taxonomic scope" value="Eukaryota"/>
</dbReference>